<dbReference type="Proteomes" id="UP001062846">
    <property type="component" value="Chromosome 6"/>
</dbReference>
<accession>A0ACC0NI37</accession>
<organism evidence="1 2">
    <name type="scientific">Rhododendron molle</name>
    <name type="common">Chinese azalea</name>
    <name type="synonym">Azalea mollis</name>
    <dbReference type="NCBI Taxonomy" id="49168"/>
    <lineage>
        <taxon>Eukaryota</taxon>
        <taxon>Viridiplantae</taxon>
        <taxon>Streptophyta</taxon>
        <taxon>Embryophyta</taxon>
        <taxon>Tracheophyta</taxon>
        <taxon>Spermatophyta</taxon>
        <taxon>Magnoliopsida</taxon>
        <taxon>eudicotyledons</taxon>
        <taxon>Gunneridae</taxon>
        <taxon>Pentapetalae</taxon>
        <taxon>asterids</taxon>
        <taxon>Ericales</taxon>
        <taxon>Ericaceae</taxon>
        <taxon>Ericoideae</taxon>
        <taxon>Rhodoreae</taxon>
        <taxon>Rhododendron</taxon>
    </lineage>
</organism>
<sequence>MSATGPTATSSTMLLLLMRRSVLEPIVTLDVLHLQELSQDGKQVDVKQWRKGEKNIVSVDWGFITSGYCEQKENKKLHAIEGAMAKRKAI</sequence>
<dbReference type="EMBL" id="CM046393">
    <property type="protein sequence ID" value="KAI8552870.1"/>
    <property type="molecule type" value="Genomic_DNA"/>
</dbReference>
<name>A0ACC0NI37_RHOML</name>
<keyword evidence="2" id="KW-1185">Reference proteome</keyword>
<evidence type="ECO:0000313" key="1">
    <source>
        <dbReference type="EMBL" id="KAI8552870.1"/>
    </source>
</evidence>
<gene>
    <name evidence="1" type="ORF">RHMOL_Rhmol06G0301600</name>
</gene>
<reference evidence="1" key="1">
    <citation type="submission" date="2022-02" db="EMBL/GenBank/DDBJ databases">
        <title>Plant Genome Project.</title>
        <authorList>
            <person name="Zhang R.-G."/>
        </authorList>
    </citation>
    <scope>NUCLEOTIDE SEQUENCE</scope>
    <source>
        <strain evidence="1">AT1</strain>
    </source>
</reference>
<protein>
    <submittedName>
        <fullName evidence="1">Uncharacterized protein</fullName>
    </submittedName>
</protein>
<proteinExistence type="predicted"/>
<comment type="caution">
    <text evidence="1">The sequence shown here is derived from an EMBL/GenBank/DDBJ whole genome shotgun (WGS) entry which is preliminary data.</text>
</comment>
<evidence type="ECO:0000313" key="2">
    <source>
        <dbReference type="Proteomes" id="UP001062846"/>
    </source>
</evidence>